<feature type="region of interest" description="Disordered" evidence="1">
    <location>
        <begin position="48"/>
        <end position="104"/>
    </location>
</feature>
<dbReference type="GeneID" id="5037349"/>
<evidence type="ECO:0000256" key="1">
    <source>
        <dbReference type="SAM" id="MobiDB-lite"/>
    </source>
</evidence>
<dbReference type="HOGENOM" id="CLU_1859151_0_0_1"/>
<feature type="compositionally biased region" description="Low complexity" evidence="1">
    <location>
        <begin position="48"/>
        <end position="83"/>
    </location>
</feature>
<proteinExistence type="predicted"/>
<feature type="compositionally biased region" description="Basic and acidic residues" evidence="1">
    <location>
        <begin position="84"/>
        <end position="95"/>
    </location>
</feature>
<reference evidence="2 3" key="1">
    <citation type="journal article" date="2006" name="Nature">
        <title>Global trends of whole-genome duplications revealed by the ciliate Paramecium tetraurelia.</title>
        <authorList>
            <consortium name="Genoscope"/>
            <person name="Aury J.-M."/>
            <person name="Jaillon O."/>
            <person name="Duret L."/>
            <person name="Noel B."/>
            <person name="Jubin C."/>
            <person name="Porcel B.M."/>
            <person name="Segurens B."/>
            <person name="Daubin V."/>
            <person name="Anthouard V."/>
            <person name="Aiach N."/>
            <person name="Arnaiz O."/>
            <person name="Billaut A."/>
            <person name="Beisson J."/>
            <person name="Blanc I."/>
            <person name="Bouhouche K."/>
            <person name="Camara F."/>
            <person name="Duharcourt S."/>
            <person name="Guigo R."/>
            <person name="Gogendeau D."/>
            <person name="Katinka M."/>
            <person name="Keller A.-M."/>
            <person name="Kissmehl R."/>
            <person name="Klotz C."/>
            <person name="Koll F."/>
            <person name="Le Moue A."/>
            <person name="Lepere C."/>
            <person name="Malinsky S."/>
            <person name="Nowacki M."/>
            <person name="Nowak J.K."/>
            <person name="Plattner H."/>
            <person name="Poulain J."/>
            <person name="Ruiz F."/>
            <person name="Serrano V."/>
            <person name="Zagulski M."/>
            <person name="Dessen P."/>
            <person name="Betermier M."/>
            <person name="Weissenbach J."/>
            <person name="Scarpelli C."/>
            <person name="Schachter V."/>
            <person name="Sperling L."/>
            <person name="Meyer E."/>
            <person name="Cohen J."/>
            <person name="Wincker P."/>
        </authorList>
    </citation>
    <scope>NUCLEOTIDE SEQUENCE [LARGE SCALE GENOMIC DNA]</scope>
    <source>
        <strain evidence="2 3">Stock d4-2</strain>
    </source>
</reference>
<evidence type="ECO:0000313" key="2">
    <source>
        <dbReference type="EMBL" id="CAK84167.1"/>
    </source>
</evidence>
<organism evidence="2 3">
    <name type="scientific">Paramecium tetraurelia</name>
    <dbReference type="NCBI Taxonomy" id="5888"/>
    <lineage>
        <taxon>Eukaryota</taxon>
        <taxon>Sar</taxon>
        <taxon>Alveolata</taxon>
        <taxon>Ciliophora</taxon>
        <taxon>Intramacronucleata</taxon>
        <taxon>Oligohymenophorea</taxon>
        <taxon>Peniculida</taxon>
        <taxon>Parameciidae</taxon>
        <taxon>Paramecium</taxon>
    </lineage>
</organism>
<sequence>MQLILLSSNSKVEMKRIQYKYKNNYANIPYSQFQERLAELKEKRMIKQQQQQLEQSNSQQQQLEQSNGQELEIPFSKEQQQQPDKQKKIEYVEQHNDEDDQPELKLESQQTLINNYQQRRNIQFLRFQEIMPEIFEID</sequence>
<evidence type="ECO:0000313" key="3">
    <source>
        <dbReference type="Proteomes" id="UP000000600"/>
    </source>
</evidence>
<dbReference type="EMBL" id="CT868496">
    <property type="protein sequence ID" value="CAK84167.1"/>
    <property type="molecule type" value="Genomic_DNA"/>
</dbReference>
<keyword evidence="3" id="KW-1185">Reference proteome</keyword>
<dbReference type="KEGG" id="ptm:GSPATT00018385001"/>
<dbReference type="RefSeq" id="XP_001451564.1">
    <property type="nucleotide sequence ID" value="XM_001451527.1"/>
</dbReference>
<name>A0DMA0_PARTE</name>
<protein>
    <submittedName>
        <fullName evidence="2">Uncharacterized protein</fullName>
    </submittedName>
</protein>
<accession>A0DMA0</accession>
<dbReference type="InParanoid" id="A0DMA0"/>
<dbReference type="AlphaFoldDB" id="A0DMA0"/>
<gene>
    <name evidence="2" type="ORF">GSPATT00018385001</name>
</gene>
<dbReference type="Proteomes" id="UP000000600">
    <property type="component" value="Unassembled WGS sequence"/>
</dbReference>